<keyword evidence="2" id="KW-1185">Reference proteome</keyword>
<proteinExistence type="predicted"/>
<reference evidence="1 2" key="1">
    <citation type="submission" date="2016-10" db="EMBL/GenBank/DDBJ databases">
        <authorList>
            <person name="de Groot N.N."/>
        </authorList>
    </citation>
    <scope>NUCLEOTIDE SEQUENCE [LARGE SCALE GENOMIC DNA]</scope>
    <source>
        <strain evidence="1 2">AA1</strain>
    </source>
</reference>
<dbReference type="OrthoDB" id="9779322at2"/>
<sequence length="244" mass="28149">MNSEIVKESLRKFSEVVSFNYPAIGWYFSPEEIDDSFVYQKDRWVCMFMYLKMVTKQGKRIRFSEDNGKACTGSTEYFGFGELEDDGGVFLAETERFFKNLELSKAYTRESATLIQPPKEKYLYMEQLEMVDKNREIEVVNIFPADLTNLTKLVTLSGYDSTASLMDNVLIPNCSGCQSVFTLPYNEKFQEHPRSIVGFMEPMVRNFVPEDMVSFSLPSTRFVEMANNIEGSFLDKNFSNPKGF</sequence>
<gene>
    <name evidence="1" type="ORF">SAMN05216233_104179</name>
</gene>
<name>A0A1G5DH96_9BACT</name>
<evidence type="ECO:0000313" key="2">
    <source>
        <dbReference type="Proteomes" id="UP000198870"/>
    </source>
</evidence>
<accession>A0A1G5DH96</accession>
<dbReference type="STRING" id="419481.SAMN05216233_104179"/>
<dbReference type="Proteomes" id="UP000198870">
    <property type="component" value="Unassembled WGS sequence"/>
</dbReference>
<evidence type="ECO:0000313" key="1">
    <source>
        <dbReference type="EMBL" id="SCY13828.1"/>
    </source>
</evidence>
<dbReference type="InterPro" id="IPR003748">
    <property type="entry name" value="DUF169"/>
</dbReference>
<dbReference type="AlphaFoldDB" id="A0A1G5DH96"/>
<organism evidence="1 2">
    <name type="scientific">Desulfoluna spongiiphila</name>
    <dbReference type="NCBI Taxonomy" id="419481"/>
    <lineage>
        <taxon>Bacteria</taxon>
        <taxon>Pseudomonadati</taxon>
        <taxon>Thermodesulfobacteriota</taxon>
        <taxon>Desulfobacteria</taxon>
        <taxon>Desulfobacterales</taxon>
        <taxon>Desulfolunaceae</taxon>
        <taxon>Desulfoluna</taxon>
    </lineage>
</organism>
<dbReference type="Pfam" id="PF02596">
    <property type="entry name" value="DUF169"/>
    <property type="match status" value="1"/>
</dbReference>
<dbReference type="RefSeq" id="WP_092209952.1">
    <property type="nucleotide sequence ID" value="NZ_FMUX01000004.1"/>
</dbReference>
<protein>
    <submittedName>
        <fullName evidence="1">Uncharacterized ArCR, COG2043</fullName>
    </submittedName>
</protein>
<dbReference type="EMBL" id="FMUX01000004">
    <property type="protein sequence ID" value="SCY13828.1"/>
    <property type="molecule type" value="Genomic_DNA"/>
</dbReference>